<evidence type="ECO:0000256" key="1">
    <source>
        <dbReference type="PROSITE-ProRule" id="PRU00169"/>
    </source>
</evidence>
<keyword evidence="4" id="KW-1185">Reference proteome</keyword>
<dbReference type="AlphaFoldDB" id="A0A1I0Y4V8"/>
<dbReference type="RefSeq" id="WP_092065863.1">
    <property type="nucleotide sequence ID" value="NZ_FOJU01000004.1"/>
</dbReference>
<gene>
    <name evidence="3" type="ORF">SAMN05421688_2758</name>
</gene>
<dbReference type="InterPro" id="IPR011006">
    <property type="entry name" value="CheY-like_superfamily"/>
</dbReference>
<accession>A0A1I0Y4V8</accession>
<keyword evidence="1" id="KW-0597">Phosphoprotein</keyword>
<reference evidence="3 4" key="1">
    <citation type="submission" date="2016-10" db="EMBL/GenBank/DDBJ databases">
        <authorList>
            <person name="de Groot N.N."/>
        </authorList>
    </citation>
    <scope>NUCLEOTIDE SEQUENCE [LARGE SCALE GENOMIC DNA]</scope>
    <source>
        <strain evidence="3 4">DSM 29316</strain>
    </source>
</reference>
<dbReference type="InterPro" id="IPR001789">
    <property type="entry name" value="Sig_transdc_resp-reg_receiver"/>
</dbReference>
<dbReference type="Pfam" id="PF00072">
    <property type="entry name" value="Response_reg"/>
    <property type="match status" value="1"/>
</dbReference>
<dbReference type="PROSITE" id="PS50110">
    <property type="entry name" value="RESPONSE_REGULATORY"/>
    <property type="match status" value="1"/>
</dbReference>
<evidence type="ECO:0000259" key="2">
    <source>
        <dbReference type="PROSITE" id="PS50110"/>
    </source>
</evidence>
<dbReference type="OrthoDB" id="7874292at2"/>
<evidence type="ECO:0000313" key="4">
    <source>
        <dbReference type="Proteomes" id="UP000198796"/>
    </source>
</evidence>
<feature type="modified residue" description="4-aspartylphosphate" evidence="1">
    <location>
        <position position="51"/>
    </location>
</feature>
<name>A0A1I0Y4V8_9RHOB</name>
<feature type="domain" description="Response regulatory" evidence="2">
    <location>
        <begin position="2"/>
        <end position="117"/>
    </location>
</feature>
<dbReference type="Gene3D" id="3.40.50.2300">
    <property type="match status" value="1"/>
</dbReference>
<protein>
    <submittedName>
        <fullName evidence="3">Response regulator receiver domain-containing protein</fullName>
    </submittedName>
</protein>
<evidence type="ECO:0000313" key="3">
    <source>
        <dbReference type="EMBL" id="SFB07468.1"/>
    </source>
</evidence>
<proteinExistence type="predicted"/>
<organism evidence="3 4">
    <name type="scientific">Poseidonocella pacifica</name>
    <dbReference type="NCBI Taxonomy" id="871651"/>
    <lineage>
        <taxon>Bacteria</taxon>
        <taxon>Pseudomonadati</taxon>
        <taxon>Pseudomonadota</taxon>
        <taxon>Alphaproteobacteria</taxon>
        <taxon>Rhodobacterales</taxon>
        <taxon>Roseobacteraceae</taxon>
        <taxon>Poseidonocella</taxon>
    </lineage>
</organism>
<dbReference type="Proteomes" id="UP000198796">
    <property type="component" value="Unassembled WGS sequence"/>
</dbReference>
<dbReference type="EMBL" id="FOJU01000004">
    <property type="protein sequence ID" value="SFB07468.1"/>
    <property type="molecule type" value="Genomic_DNA"/>
</dbReference>
<dbReference type="STRING" id="871651.SAMN05421688_2758"/>
<dbReference type="GO" id="GO:0000160">
    <property type="term" value="P:phosphorelay signal transduction system"/>
    <property type="evidence" value="ECO:0007669"/>
    <property type="project" value="InterPro"/>
</dbReference>
<dbReference type="SUPFAM" id="SSF52172">
    <property type="entry name" value="CheY-like"/>
    <property type="match status" value="1"/>
</dbReference>
<dbReference type="SMART" id="SM00448">
    <property type="entry name" value="REC"/>
    <property type="match status" value="1"/>
</dbReference>
<sequence>MKVLIVESNEELGTLWERHLTREGFAVQRAADADSAVDLVAKGSFAVVILDLNLESGSPLAVADYVSYRQPSARIVFVTRRSFFTDGSIFSLSPSACAYLPAHTPPEDLTAIIEHYGQAS</sequence>